<evidence type="ECO:0000313" key="1">
    <source>
        <dbReference type="EMBL" id="MPC69644.1"/>
    </source>
</evidence>
<name>A0A5B7HM94_PORTR</name>
<protein>
    <recommendedName>
        <fullName evidence="3">Peptidase A2 domain-containing protein</fullName>
    </recommendedName>
</protein>
<accession>A0A5B7HM94</accession>
<evidence type="ECO:0000313" key="2">
    <source>
        <dbReference type="Proteomes" id="UP000324222"/>
    </source>
</evidence>
<dbReference type="OrthoDB" id="6347579at2759"/>
<evidence type="ECO:0008006" key="3">
    <source>
        <dbReference type="Google" id="ProtNLM"/>
    </source>
</evidence>
<dbReference type="SUPFAM" id="SSF50630">
    <property type="entry name" value="Acid proteases"/>
    <property type="match status" value="1"/>
</dbReference>
<gene>
    <name evidence="1" type="ORF">E2C01_063874</name>
</gene>
<dbReference type="AlphaFoldDB" id="A0A5B7HM94"/>
<organism evidence="1 2">
    <name type="scientific">Portunus trituberculatus</name>
    <name type="common">Swimming crab</name>
    <name type="synonym">Neptunus trituberculatus</name>
    <dbReference type="NCBI Taxonomy" id="210409"/>
    <lineage>
        <taxon>Eukaryota</taxon>
        <taxon>Metazoa</taxon>
        <taxon>Ecdysozoa</taxon>
        <taxon>Arthropoda</taxon>
        <taxon>Crustacea</taxon>
        <taxon>Multicrustacea</taxon>
        <taxon>Malacostraca</taxon>
        <taxon>Eumalacostraca</taxon>
        <taxon>Eucarida</taxon>
        <taxon>Decapoda</taxon>
        <taxon>Pleocyemata</taxon>
        <taxon>Brachyura</taxon>
        <taxon>Eubrachyura</taxon>
        <taxon>Portunoidea</taxon>
        <taxon>Portunidae</taxon>
        <taxon>Portuninae</taxon>
        <taxon>Portunus</taxon>
    </lineage>
</organism>
<sequence length="231" mass="24381">MCEHVLPPGPAARIVDSWGHSCATCSQLKDVMMRVRVSGAVDGRPCHLVVDTGAAKTVRKEVVAAQDLPVSDRQLCGVTGHSLRDSVMSTITVGGVEEMLLVFVADMEEPCLIGLDIPVQSAACVDLGRMQMKVRGETVPLIFEDAAEQVESPVASSDVEDERLELHCRVVREGEVADTTVTAHGRKAAANSCGGDLDADAGEASSALNLTFGGSVQFSSTIVRVQVLVSH</sequence>
<dbReference type="InterPro" id="IPR021109">
    <property type="entry name" value="Peptidase_aspartic_dom_sf"/>
</dbReference>
<keyword evidence="2" id="KW-1185">Reference proteome</keyword>
<dbReference type="Gene3D" id="2.40.70.10">
    <property type="entry name" value="Acid Proteases"/>
    <property type="match status" value="1"/>
</dbReference>
<comment type="caution">
    <text evidence="1">The sequence shown here is derived from an EMBL/GenBank/DDBJ whole genome shotgun (WGS) entry which is preliminary data.</text>
</comment>
<proteinExistence type="predicted"/>
<reference evidence="1 2" key="1">
    <citation type="submission" date="2019-05" db="EMBL/GenBank/DDBJ databases">
        <title>Another draft genome of Portunus trituberculatus and its Hox gene families provides insights of decapod evolution.</title>
        <authorList>
            <person name="Jeong J.-H."/>
            <person name="Song I."/>
            <person name="Kim S."/>
            <person name="Choi T."/>
            <person name="Kim D."/>
            <person name="Ryu S."/>
            <person name="Kim W."/>
        </authorList>
    </citation>
    <scope>NUCLEOTIDE SEQUENCE [LARGE SCALE GENOMIC DNA]</scope>
    <source>
        <tissue evidence="1">Muscle</tissue>
    </source>
</reference>
<dbReference type="EMBL" id="VSRR010029766">
    <property type="protein sequence ID" value="MPC69644.1"/>
    <property type="molecule type" value="Genomic_DNA"/>
</dbReference>
<dbReference type="Proteomes" id="UP000324222">
    <property type="component" value="Unassembled WGS sequence"/>
</dbReference>